<name>A0A813HF30_POLGL</name>
<reference evidence="3" key="1">
    <citation type="submission" date="2021-02" db="EMBL/GenBank/DDBJ databases">
        <authorList>
            <person name="Dougan E. K."/>
            <person name="Rhodes N."/>
            <person name="Thang M."/>
            <person name="Chan C."/>
        </authorList>
    </citation>
    <scope>NUCLEOTIDE SEQUENCE</scope>
</reference>
<comment type="caution">
    <text evidence="3">The sequence shown here is derived from an EMBL/GenBank/DDBJ whole genome shotgun (WGS) entry which is preliminary data.</text>
</comment>
<evidence type="ECO:0000256" key="1">
    <source>
        <dbReference type="ARBA" id="ARBA00023002"/>
    </source>
</evidence>
<dbReference type="InterPro" id="IPR013786">
    <property type="entry name" value="AcylCoA_DH/ox_N"/>
</dbReference>
<dbReference type="InterPro" id="IPR037069">
    <property type="entry name" value="AcylCoA_DH/ox_N_sf"/>
</dbReference>
<gene>
    <name evidence="3" type="ORF">PGLA1383_LOCUS51707</name>
</gene>
<dbReference type="AlphaFoldDB" id="A0A813HF30"/>
<dbReference type="EMBL" id="CAJNNV010031431">
    <property type="protein sequence ID" value="CAE8636204.1"/>
    <property type="molecule type" value="Genomic_DNA"/>
</dbReference>
<evidence type="ECO:0000259" key="2">
    <source>
        <dbReference type="Pfam" id="PF02771"/>
    </source>
</evidence>
<dbReference type="Proteomes" id="UP000654075">
    <property type="component" value="Unassembled WGS sequence"/>
</dbReference>
<dbReference type="Gene3D" id="1.10.540.10">
    <property type="entry name" value="Acyl-CoA dehydrogenase/oxidase, N-terminal domain"/>
    <property type="match status" value="1"/>
</dbReference>
<organism evidence="3 4">
    <name type="scientific">Polarella glacialis</name>
    <name type="common">Dinoflagellate</name>
    <dbReference type="NCBI Taxonomy" id="89957"/>
    <lineage>
        <taxon>Eukaryota</taxon>
        <taxon>Sar</taxon>
        <taxon>Alveolata</taxon>
        <taxon>Dinophyceae</taxon>
        <taxon>Suessiales</taxon>
        <taxon>Suessiaceae</taxon>
        <taxon>Polarella</taxon>
    </lineage>
</organism>
<dbReference type="GO" id="GO:0003995">
    <property type="term" value="F:acyl-CoA dehydrogenase activity"/>
    <property type="evidence" value="ECO:0007669"/>
    <property type="project" value="TreeGrafter"/>
</dbReference>
<dbReference type="OrthoDB" id="434771at2759"/>
<keyword evidence="4" id="KW-1185">Reference proteome</keyword>
<dbReference type="GO" id="GO:0033539">
    <property type="term" value="P:fatty acid beta-oxidation using acyl-CoA dehydrogenase"/>
    <property type="evidence" value="ECO:0007669"/>
    <property type="project" value="TreeGrafter"/>
</dbReference>
<keyword evidence="1" id="KW-0560">Oxidoreductase</keyword>
<dbReference type="InterPro" id="IPR011990">
    <property type="entry name" value="TPR-like_helical_dom_sf"/>
</dbReference>
<dbReference type="Pfam" id="PF02771">
    <property type="entry name" value="Acyl-CoA_dh_N"/>
    <property type="match status" value="1"/>
</dbReference>
<dbReference type="InterPro" id="IPR050741">
    <property type="entry name" value="Acyl-CoA_dehydrogenase"/>
</dbReference>
<dbReference type="GO" id="GO:0005737">
    <property type="term" value="C:cytoplasm"/>
    <property type="evidence" value="ECO:0007669"/>
    <property type="project" value="TreeGrafter"/>
</dbReference>
<dbReference type="InterPro" id="IPR009100">
    <property type="entry name" value="AcylCoA_DH/oxidase_NM_dom_sf"/>
</dbReference>
<dbReference type="GO" id="GO:0050660">
    <property type="term" value="F:flavin adenine dinucleotide binding"/>
    <property type="evidence" value="ECO:0007669"/>
    <property type="project" value="InterPro"/>
</dbReference>
<evidence type="ECO:0000313" key="3">
    <source>
        <dbReference type="EMBL" id="CAE8636204.1"/>
    </source>
</evidence>
<sequence>MLIRTRKDCLEADAVTYAAAARALDRASLWPAALGFLDVLPKMGLRWDAVTLGAAIACGGSEEDGAQRRWELALHFLRCAGRVQLRRDVVAQSAAMTACERGGHWEVALHLLEDLSQLSLEPTLVTLGAAAQAVSRVEGQWQSAVQQLRSLRARRFDGNTDTLCSAVLSACGKAAQWSVALAVFRGMHGPDMICLSALASACEKGARWREAAAVFYESRVIAPGSPYFCNSVLSACDKCGKWQPALQLLGAARGSSAELDFVSGNAVVGACSSQAGSWDRALSMLRWLGQVSLRPGTLACAAVAAASERSAGSSVPLRCHIYSLSWVVLLRNYKVMDKEIPDALLPYKEKLTPRFYELREKVIDFVQNVVNPALPTWSAQKRELLKTVDHPTKCPAPPVLSSLRAEARARGIMNLFLPEVSKLSVLEYSPIAEILGMNPAANAAMNCSAPDTGNMEVIERFGSPEQKKQWLEPLLNGEIRSAFAMTEPGVASSDATNISTRVEPGLSRPQRDVLTTRR</sequence>
<dbReference type="PANTHER" id="PTHR48083">
    <property type="entry name" value="MEDIUM-CHAIN SPECIFIC ACYL-COA DEHYDROGENASE, MITOCHONDRIAL-RELATED"/>
    <property type="match status" value="1"/>
</dbReference>
<evidence type="ECO:0000313" key="4">
    <source>
        <dbReference type="Proteomes" id="UP000654075"/>
    </source>
</evidence>
<protein>
    <recommendedName>
        <fullName evidence="2">Acyl-CoA dehydrogenase/oxidase N-terminal domain-containing protein</fullName>
    </recommendedName>
</protein>
<accession>A0A813HF30</accession>
<dbReference type="Gene3D" id="1.25.40.10">
    <property type="entry name" value="Tetratricopeptide repeat domain"/>
    <property type="match status" value="2"/>
</dbReference>
<dbReference type="PANTHER" id="PTHR48083:SF13">
    <property type="entry name" value="ACYL-COA DEHYDROGENASE FAMILY MEMBER 11"/>
    <property type="match status" value="1"/>
</dbReference>
<dbReference type="SUPFAM" id="SSF56645">
    <property type="entry name" value="Acyl-CoA dehydrogenase NM domain-like"/>
    <property type="match status" value="1"/>
</dbReference>
<feature type="domain" description="Acyl-CoA dehydrogenase/oxidase N-terminal" evidence="2">
    <location>
        <begin position="357"/>
        <end position="478"/>
    </location>
</feature>
<proteinExistence type="predicted"/>